<reference evidence="2" key="1">
    <citation type="submission" date="2023-06" db="EMBL/GenBank/DDBJ databases">
        <title>Genome-scale phylogeny and comparative genomics of the fungal order Sordariales.</title>
        <authorList>
            <consortium name="Lawrence Berkeley National Laboratory"/>
            <person name="Hensen N."/>
            <person name="Bonometti L."/>
            <person name="Westerberg I."/>
            <person name="Brannstrom I.O."/>
            <person name="Guillou S."/>
            <person name="Cros-Aarteil S."/>
            <person name="Calhoun S."/>
            <person name="Haridas S."/>
            <person name="Kuo A."/>
            <person name="Mondo S."/>
            <person name="Pangilinan J."/>
            <person name="Riley R."/>
            <person name="Labutti K."/>
            <person name="Andreopoulos B."/>
            <person name="Lipzen A."/>
            <person name="Chen C."/>
            <person name="Yanf M."/>
            <person name="Daum C."/>
            <person name="Ng V."/>
            <person name="Clum A."/>
            <person name="Steindorff A."/>
            <person name="Ohm R."/>
            <person name="Martin F."/>
            <person name="Silar P."/>
            <person name="Natvig D."/>
            <person name="Lalanne C."/>
            <person name="Gautier V."/>
            <person name="Ament-Velasquez S.L."/>
            <person name="Kruys A."/>
            <person name="Hutchinson M.I."/>
            <person name="Powell A.J."/>
            <person name="Barry K."/>
            <person name="Miller A.N."/>
            <person name="Grigoriev I.V."/>
            <person name="Debuchy R."/>
            <person name="Gladieux P."/>
            <person name="Thoren M.H."/>
            <person name="Johannesson H."/>
        </authorList>
    </citation>
    <scope>NUCLEOTIDE SEQUENCE</scope>
    <source>
        <strain evidence="2">SMH2532-1</strain>
    </source>
</reference>
<evidence type="ECO:0000313" key="3">
    <source>
        <dbReference type="Proteomes" id="UP001174936"/>
    </source>
</evidence>
<dbReference type="PANTHER" id="PTHR34598:SF3">
    <property type="entry name" value="OXIDOREDUCTASE AN1597"/>
    <property type="match status" value="1"/>
</dbReference>
<protein>
    <submittedName>
        <fullName evidence="2">Uncharacterized protein</fullName>
    </submittedName>
</protein>
<organism evidence="2 3">
    <name type="scientific">Cercophora newfieldiana</name>
    <dbReference type="NCBI Taxonomy" id="92897"/>
    <lineage>
        <taxon>Eukaryota</taxon>
        <taxon>Fungi</taxon>
        <taxon>Dikarya</taxon>
        <taxon>Ascomycota</taxon>
        <taxon>Pezizomycotina</taxon>
        <taxon>Sordariomycetes</taxon>
        <taxon>Sordariomycetidae</taxon>
        <taxon>Sordariales</taxon>
        <taxon>Lasiosphaeriaceae</taxon>
        <taxon>Cercophora</taxon>
    </lineage>
</organism>
<gene>
    <name evidence="2" type="ORF">B0T16DRAFT_220738</name>
</gene>
<dbReference type="NCBIfam" id="NF041278">
    <property type="entry name" value="CmcJ_NvfI_EfuI"/>
    <property type="match status" value="1"/>
</dbReference>
<name>A0AA40CKI8_9PEZI</name>
<evidence type="ECO:0000313" key="2">
    <source>
        <dbReference type="EMBL" id="KAK0641782.1"/>
    </source>
</evidence>
<dbReference type="PANTHER" id="PTHR34598">
    <property type="entry name" value="BLL6449 PROTEIN"/>
    <property type="match status" value="1"/>
</dbReference>
<dbReference type="Proteomes" id="UP001174936">
    <property type="component" value="Unassembled WGS sequence"/>
</dbReference>
<dbReference type="InterPro" id="IPR044053">
    <property type="entry name" value="AsaB-like"/>
</dbReference>
<comment type="caution">
    <text evidence="2">The sequence shown here is derived from an EMBL/GenBank/DDBJ whole genome shotgun (WGS) entry which is preliminary data.</text>
</comment>
<evidence type="ECO:0000256" key="1">
    <source>
        <dbReference type="ARBA" id="ARBA00023604"/>
    </source>
</evidence>
<sequence>MENAQCHSTPYTTTGEIRHLDRLELYETEKPYEVTFDPIHVAQPDARRTNLSKHPWPVEIRDFSSDRTTFNTDVQGFELERFPTTLSAEELQDVVTVEARYYGEAEAFLKLKFGAKKVFIFDTTIRESRVASRDTMAVLRNTQKMRPASDCHVDQSPGSVRRRVLHNFPNEGESLLKDHRVRVINIWRPLVWPYHSNPLAVCDWRSTTPADYTLADHFTPVWEGESLQVYHSPQHRWWFAKQMNPDDVLLLKMYDSEAERLGSGIAMCESWIICNLERCTVSSTDASDAGYLGTPHCSFEWKGANVELSPRVSMEIRAIVFS</sequence>
<keyword evidence="3" id="KW-1185">Reference proteome</keyword>
<comment type="similarity">
    <text evidence="1">Belongs to the asaB hydroxylase/desaturase family.</text>
</comment>
<dbReference type="AlphaFoldDB" id="A0AA40CKI8"/>
<dbReference type="EMBL" id="JAULSV010000006">
    <property type="protein sequence ID" value="KAK0641782.1"/>
    <property type="molecule type" value="Genomic_DNA"/>
</dbReference>
<dbReference type="GO" id="GO:0016491">
    <property type="term" value="F:oxidoreductase activity"/>
    <property type="evidence" value="ECO:0007669"/>
    <property type="project" value="InterPro"/>
</dbReference>
<proteinExistence type="inferred from homology"/>
<accession>A0AA40CKI8</accession>